<keyword evidence="1" id="KW-0175">Coiled coil</keyword>
<protein>
    <submittedName>
        <fullName evidence="2">Uncharacterized protein</fullName>
    </submittedName>
</protein>
<dbReference type="EMBL" id="SEYY01016789">
    <property type="protein sequence ID" value="KAB7499761.1"/>
    <property type="molecule type" value="Genomic_DNA"/>
</dbReference>
<sequence>MSKLFAYVQFLDDKSKKVVPVKDIKHFEPTTLEDFSKRKIYKIYWPQEDDEANLEKYERSIYEGTILNLGDDEVYIPKRKLDEYENKIINQKKKIKTLQNENEVLKSKIASLETD</sequence>
<gene>
    <name evidence="2" type="ORF">Anas_14526</name>
</gene>
<proteinExistence type="predicted"/>
<organism evidence="2 3">
    <name type="scientific">Armadillidium nasatum</name>
    <dbReference type="NCBI Taxonomy" id="96803"/>
    <lineage>
        <taxon>Eukaryota</taxon>
        <taxon>Metazoa</taxon>
        <taxon>Ecdysozoa</taxon>
        <taxon>Arthropoda</taxon>
        <taxon>Crustacea</taxon>
        <taxon>Multicrustacea</taxon>
        <taxon>Malacostraca</taxon>
        <taxon>Eumalacostraca</taxon>
        <taxon>Peracarida</taxon>
        <taxon>Isopoda</taxon>
        <taxon>Oniscidea</taxon>
        <taxon>Crinocheta</taxon>
        <taxon>Armadillidiidae</taxon>
        <taxon>Armadillidium</taxon>
    </lineage>
</organism>
<dbReference type="Proteomes" id="UP000326759">
    <property type="component" value="Unassembled WGS sequence"/>
</dbReference>
<dbReference type="PANTHER" id="PTHR14628">
    <property type="entry name" value="BEN DOMAIN-CONTAINING PROTEIN 5"/>
    <property type="match status" value="1"/>
</dbReference>
<feature type="coiled-coil region" evidence="1">
    <location>
        <begin position="81"/>
        <end position="115"/>
    </location>
</feature>
<evidence type="ECO:0000313" key="3">
    <source>
        <dbReference type="Proteomes" id="UP000326759"/>
    </source>
</evidence>
<keyword evidence="3" id="KW-1185">Reference proteome</keyword>
<dbReference type="AlphaFoldDB" id="A0A5N5SZV2"/>
<accession>A0A5N5SZV2</accession>
<name>A0A5N5SZV2_9CRUS</name>
<evidence type="ECO:0000313" key="2">
    <source>
        <dbReference type="EMBL" id="KAB7499761.1"/>
    </source>
</evidence>
<dbReference type="OrthoDB" id="6515523at2759"/>
<dbReference type="PANTHER" id="PTHR14628:SF1">
    <property type="entry name" value="BEN DOMAIN-CONTAINING PROTEIN 5"/>
    <property type="match status" value="1"/>
</dbReference>
<reference evidence="2 3" key="1">
    <citation type="journal article" date="2019" name="PLoS Biol.">
        <title>Sex chromosomes control vertical transmission of feminizing Wolbachia symbionts in an isopod.</title>
        <authorList>
            <person name="Becking T."/>
            <person name="Chebbi M.A."/>
            <person name="Giraud I."/>
            <person name="Moumen B."/>
            <person name="Laverre T."/>
            <person name="Caubet Y."/>
            <person name="Peccoud J."/>
            <person name="Gilbert C."/>
            <person name="Cordaux R."/>
        </authorList>
    </citation>
    <scope>NUCLEOTIDE SEQUENCE [LARGE SCALE GENOMIC DNA]</scope>
    <source>
        <strain evidence="2">ANa2</strain>
        <tissue evidence="2">Whole body excluding digestive tract and cuticle</tissue>
    </source>
</reference>
<comment type="caution">
    <text evidence="2">The sequence shown here is derived from an EMBL/GenBank/DDBJ whole genome shotgun (WGS) entry which is preliminary data.</text>
</comment>
<evidence type="ECO:0000256" key="1">
    <source>
        <dbReference type="SAM" id="Coils"/>
    </source>
</evidence>
<dbReference type="GO" id="GO:0003677">
    <property type="term" value="F:DNA binding"/>
    <property type="evidence" value="ECO:0007669"/>
    <property type="project" value="InterPro"/>
</dbReference>
<dbReference type="GO" id="GO:0045892">
    <property type="term" value="P:negative regulation of DNA-templated transcription"/>
    <property type="evidence" value="ECO:0007669"/>
    <property type="project" value="InterPro"/>
</dbReference>
<dbReference type="InterPro" id="IPR040391">
    <property type="entry name" value="BEND5"/>
</dbReference>